<comment type="caution">
    <text evidence="1">The sequence shown here is derived from an EMBL/GenBank/DDBJ whole genome shotgun (WGS) entry which is preliminary data.</text>
</comment>
<dbReference type="GO" id="GO:0016829">
    <property type="term" value="F:lyase activity"/>
    <property type="evidence" value="ECO:0007669"/>
    <property type="project" value="InterPro"/>
</dbReference>
<proteinExistence type="predicted"/>
<protein>
    <recommendedName>
        <fullName evidence="2">Acetoacetate decarboxylase</fullName>
    </recommendedName>
</protein>
<name>A0A7C3ZIV2_9CYAN</name>
<sequence>MKNSSSTPPPNYPEYIVRGGDTAFKPPYSLNETKLYGFVLEGTSANLQTLCDKYLNIPGQDVFEYRPASNRLLMVFDTIANISSTQPPDSEKGFFSEQGEVIFWILTKAGKQDGSKFVVDHYAWFIPYIFVDSTPAMVLGREVYGFPKELGKFQIPDNPQNPDQLSLETLVLQPFGPQTETTWREIIKVQSGSEDKGTLPLKTWGDFKQVASEISALFKDLQLDEKCLSSLEVPMVFLKQFRDVRDGNKACYQAIVEATATLNKLHSGFPYLRKFQVSIDNFDSHPIVTELGLKLKQTAQLAFWLHFDFSFGNGTEIWKANS</sequence>
<dbReference type="InterPro" id="IPR010451">
    <property type="entry name" value="Acetoacetate_decarboxylase"/>
</dbReference>
<evidence type="ECO:0008006" key="2">
    <source>
        <dbReference type="Google" id="ProtNLM"/>
    </source>
</evidence>
<dbReference type="InterPro" id="IPR023375">
    <property type="entry name" value="ADC_dom_sf"/>
</dbReference>
<reference evidence="1" key="1">
    <citation type="journal article" date="2020" name="mSystems">
        <title>Genome- and Community-Level Interaction Insights into Carbon Utilization and Element Cycling Functions of Hydrothermarchaeota in Hydrothermal Sediment.</title>
        <authorList>
            <person name="Zhou Z."/>
            <person name="Liu Y."/>
            <person name="Xu W."/>
            <person name="Pan J."/>
            <person name="Luo Z.H."/>
            <person name="Li M."/>
        </authorList>
    </citation>
    <scope>NUCLEOTIDE SEQUENCE [LARGE SCALE GENOMIC DNA]</scope>
    <source>
        <strain evidence="1">SpSt-374</strain>
    </source>
</reference>
<dbReference type="Pfam" id="PF06314">
    <property type="entry name" value="ADC"/>
    <property type="match status" value="1"/>
</dbReference>
<dbReference type="Gene3D" id="2.40.400.10">
    <property type="entry name" value="Acetoacetate decarboxylase-like"/>
    <property type="match status" value="1"/>
</dbReference>
<accession>A0A7C3ZIV2</accession>
<dbReference type="EMBL" id="DSPX01000043">
    <property type="protein sequence ID" value="HGF99981.1"/>
    <property type="molecule type" value="Genomic_DNA"/>
</dbReference>
<dbReference type="SUPFAM" id="SSF160104">
    <property type="entry name" value="Acetoacetate decarboxylase-like"/>
    <property type="match status" value="1"/>
</dbReference>
<evidence type="ECO:0000313" key="1">
    <source>
        <dbReference type="EMBL" id="HGF99981.1"/>
    </source>
</evidence>
<gene>
    <name evidence="1" type="ORF">ENR15_04785</name>
</gene>
<organism evidence="1">
    <name type="scientific">Planktothricoides sp. SpSt-374</name>
    <dbReference type="NCBI Taxonomy" id="2282167"/>
    <lineage>
        <taxon>Bacteria</taxon>
        <taxon>Bacillati</taxon>
        <taxon>Cyanobacteriota</taxon>
        <taxon>Cyanophyceae</taxon>
        <taxon>Oscillatoriophycideae</taxon>
        <taxon>Oscillatoriales</taxon>
        <taxon>Oscillatoriaceae</taxon>
        <taxon>Planktothricoides</taxon>
    </lineage>
</organism>
<dbReference type="AlphaFoldDB" id="A0A7C3ZIV2"/>